<evidence type="ECO:0000313" key="2">
    <source>
        <dbReference type="Proteomes" id="UP000832072"/>
    </source>
</evidence>
<gene>
    <name evidence="1" type="ORF">EHEKIMEA_00041</name>
</gene>
<sequence>MSAPAWATFFKENQAEMIQNCFINTGWVFDEAKFLRQISEYLQENEFDYDYFVAYGEKYYLQRDELQVRIAELQVEQRQAFKTRMETK</sequence>
<proteinExistence type="predicted"/>
<reference evidence="1 2" key="1">
    <citation type="submission" date="2022-02" db="EMBL/GenBank/DDBJ databases">
        <authorList>
            <person name="Tian F."/>
            <person name="Li J."/>
            <person name="Li F."/>
            <person name="Tong Y."/>
        </authorList>
    </citation>
    <scope>NUCLEOTIDE SEQUENCE [LARGE SCALE GENOMIC DNA]</scope>
</reference>
<dbReference type="Proteomes" id="UP000832072">
    <property type="component" value="Segment"/>
</dbReference>
<name>A0AAE9G4P9_9CAUD</name>
<organism evidence="1 2">
    <name type="scientific">Cronobacter phage LPCS28</name>
    <dbReference type="NCBI Taxonomy" id="2924885"/>
    <lineage>
        <taxon>Viruses</taxon>
        <taxon>Duplodnaviria</taxon>
        <taxon>Heunggongvirae</taxon>
        <taxon>Uroviricota</taxon>
        <taxon>Caudoviricetes</taxon>
        <taxon>Pantevenvirales</taxon>
        <taxon>Straboviridae</taxon>
        <taxon>Nanhuvirus</taxon>
        <taxon>Nanhuvirus LPCS28</taxon>
    </lineage>
</organism>
<accession>A0AAE9G4P9</accession>
<evidence type="ECO:0000313" key="1">
    <source>
        <dbReference type="EMBL" id="UNY46945.1"/>
    </source>
</evidence>
<protein>
    <submittedName>
        <fullName evidence="1">Uncharacterized protein</fullName>
    </submittedName>
</protein>
<dbReference type="EMBL" id="OM638103">
    <property type="protein sequence ID" value="UNY46945.1"/>
    <property type="molecule type" value="Genomic_DNA"/>
</dbReference>
<keyword evidence="2" id="KW-1185">Reference proteome</keyword>